<proteinExistence type="predicted"/>
<dbReference type="SUPFAM" id="SSF51569">
    <property type="entry name" value="Aldolase"/>
    <property type="match status" value="1"/>
</dbReference>
<keyword evidence="4" id="KW-1185">Reference proteome</keyword>
<dbReference type="InterPro" id="IPR033919">
    <property type="entry name" value="TSA/FSA_arc/bac"/>
</dbReference>
<gene>
    <name evidence="3" type="ORF">HE1_00669</name>
</gene>
<dbReference type="PANTHER" id="PTHR10683:SF40">
    <property type="entry name" value="FRUCTOSE-6-PHOSPHATE ALDOLASE 1-RELATED"/>
    <property type="match status" value="1"/>
</dbReference>
<reference evidence="3 4" key="1">
    <citation type="journal article" date="2014" name="FEMS Microbiol. Lett.">
        <title>Draft genome sequences of three Holospora species (Holospora obtusa, Holospora undulata, and Holospora elegans), endonuclear symbiotic bacteria of the ciliate Paramecium caudatum.</title>
        <authorList>
            <person name="Dohra H."/>
            <person name="Tanaka K."/>
            <person name="Suzuki T."/>
            <person name="Fujishima M."/>
            <person name="Suzuki H."/>
        </authorList>
    </citation>
    <scope>NUCLEOTIDE SEQUENCE [LARGE SCALE GENOMIC DNA]</scope>
    <source>
        <strain evidence="3 4">E1</strain>
    </source>
</reference>
<dbReference type="PANTHER" id="PTHR10683">
    <property type="entry name" value="TRANSALDOLASE"/>
    <property type="match status" value="1"/>
</dbReference>
<dbReference type="Gene3D" id="3.20.20.70">
    <property type="entry name" value="Aldolase class I"/>
    <property type="match status" value="1"/>
</dbReference>
<dbReference type="InterPro" id="IPR018225">
    <property type="entry name" value="Transaldolase_AS"/>
</dbReference>
<dbReference type="GO" id="GO:0005737">
    <property type="term" value="C:cytoplasm"/>
    <property type="evidence" value="ECO:0007669"/>
    <property type="project" value="UniProtKB-SubCell"/>
</dbReference>
<dbReference type="GO" id="GO:0005975">
    <property type="term" value="P:carbohydrate metabolic process"/>
    <property type="evidence" value="ECO:0007669"/>
    <property type="project" value="InterPro"/>
</dbReference>
<organism evidence="3 4">
    <name type="scientific">Holospora elegans E1</name>
    <dbReference type="NCBI Taxonomy" id="1427503"/>
    <lineage>
        <taxon>Bacteria</taxon>
        <taxon>Pseudomonadati</taxon>
        <taxon>Pseudomonadota</taxon>
        <taxon>Alphaproteobacteria</taxon>
        <taxon>Holosporales</taxon>
        <taxon>Holosporaceae</taxon>
        <taxon>Holospora</taxon>
    </lineage>
</organism>
<dbReference type="InterPro" id="IPR001585">
    <property type="entry name" value="TAL/FSA"/>
</dbReference>
<dbReference type="STRING" id="1427503.HE1_00669"/>
<evidence type="ECO:0000313" key="4">
    <source>
        <dbReference type="Proteomes" id="UP000024842"/>
    </source>
</evidence>
<dbReference type="Pfam" id="PF00923">
    <property type="entry name" value="TAL_FSA"/>
    <property type="match status" value="1"/>
</dbReference>
<dbReference type="EMBL" id="BAUP01000085">
    <property type="protein sequence ID" value="GAJ46337.1"/>
    <property type="molecule type" value="Genomic_DNA"/>
</dbReference>
<dbReference type="GO" id="GO:0016832">
    <property type="term" value="F:aldehyde-lyase activity"/>
    <property type="evidence" value="ECO:0007669"/>
    <property type="project" value="InterPro"/>
</dbReference>
<dbReference type="CDD" id="cd00956">
    <property type="entry name" value="Transaldolase_FSA"/>
    <property type="match status" value="1"/>
</dbReference>
<dbReference type="AlphaFoldDB" id="A0A023DZG9"/>
<evidence type="ECO:0000256" key="1">
    <source>
        <dbReference type="ARBA" id="ARBA00004496"/>
    </source>
</evidence>
<evidence type="ECO:0000313" key="3">
    <source>
        <dbReference type="EMBL" id="GAJ46337.1"/>
    </source>
</evidence>
<dbReference type="InterPro" id="IPR013785">
    <property type="entry name" value="Aldolase_TIM"/>
</dbReference>
<comment type="caution">
    <text evidence="3">The sequence shown here is derived from an EMBL/GenBank/DDBJ whole genome shotgun (WGS) entry which is preliminary data.</text>
</comment>
<evidence type="ECO:0000256" key="2">
    <source>
        <dbReference type="ARBA" id="ARBA00023270"/>
    </source>
</evidence>
<sequence>MGIVKGVTTNPSLLAKEIRSLKEKSGDSSVERIIKNICSASPLLPVSVEVTAENSDEMVRQGLCFSEWSPQVVVKIPLTDQGLKACFQLTTKGIPVNVTLCFSLIQAFLAAKAGATYISIFLGRLQDNGQDAFQILQETYQMLKKIGSSSKLLAASVRTLDHVYQSLLAGIPVATVPFSVLQAMLQSPLTDKGLKQFQEDSKIFSSQLSLKSSQTVFQKEFSA</sequence>
<comment type="subcellular location">
    <subcellularLocation>
        <location evidence="1">Cytoplasm</location>
    </subcellularLocation>
</comment>
<protein>
    <submittedName>
        <fullName evidence="3">Putative transaldolase</fullName>
    </submittedName>
</protein>
<name>A0A023DZG9_9PROT</name>
<dbReference type="Proteomes" id="UP000024842">
    <property type="component" value="Unassembled WGS sequence"/>
</dbReference>
<accession>A0A023DZG9</accession>
<keyword evidence="2" id="KW-0704">Schiff base</keyword>
<dbReference type="PROSITE" id="PS01054">
    <property type="entry name" value="TRANSALDOLASE_1"/>
    <property type="match status" value="1"/>
</dbReference>